<evidence type="ECO:0000256" key="2">
    <source>
        <dbReference type="RuleBase" id="RU004429"/>
    </source>
</evidence>
<evidence type="ECO:0000256" key="1">
    <source>
        <dbReference type="ARBA" id="ARBA00005698"/>
    </source>
</evidence>
<reference evidence="3 4" key="1">
    <citation type="journal article" date="2010" name="J. Bacteriol.">
        <title>The genome of the amoeba symbiont 'Candidatus Amoebophilus asiaticus' reveals common mechanisms for host cell interaction among amoeba-associated bacteria.</title>
        <authorList>
            <person name="Schmitz-Esser S."/>
            <person name="Tischler P."/>
            <person name="Arnold R."/>
            <person name="Montanaro J."/>
            <person name="Wagner M."/>
            <person name="Rattei T."/>
            <person name="Horn M."/>
        </authorList>
    </citation>
    <scope>NUCLEOTIDE SEQUENCE [LARGE SCALE GENOMIC DNA]</scope>
    <source>
        <strain evidence="3 4">5a2</strain>
    </source>
</reference>
<name>B3ET21_AMOA5</name>
<keyword evidence="2" id="KW-0520">NAD</keyword>
<feature type="transmembrane region" description="Helical" evidence="2">
    <location>
        <begin position="53"/>
        <end position="76"/>
    </location>
</feature>
<feature type="transmembrane region" description="Helical" evidence="2">
    <location>
        <begin position="139"/>
        <end position="164"/>
    </location>
</feature>
<dbReference type="PANTHER" id="PTHR33269:SF17">
    <property type="entry name" value="NADH-UBIQUINONE OXIDOREDUCTASE CHAIN 6"/>
    <property type="match status" value="1"/>
</dbReference>
<dbReference type="GO" id="GO:0005886">
    <property type="term" value="C:plasma membrane"/>
    <property type="evidence" value="ECO:0007669"/>
    <property type="project" value="UniProtKB-SubCell"/>
</dbReference>
<evidence type="ECO:0000313" key="3">
    <source>
        <dbReference type="EMBL" id="ACE06373.1"/>
    </source>
</evidence>
<dbReference type="HOGENOM" id="CLU_1544431_0_0_10"/>
<feature type="transmembrane region" description="Helical" evidence="2">
    <location>
        <begin position="96"/>
        <end position="119"/>
    </location>
</feature>
<dbReference type="GO" id="GO:0048038">
    <property type="term" value="F:quinone binding"/>
    <property type="evidence" value="ECO:0007669"/>
    <property type="project" value="UniProtKB-UniRule"/>
</dbReference>
<comment type="similarity">
    <text evidence="1 2">Belongs to the complex I subunit 6 family.</text>
</comment>
<dbReference type="RefSeq" id="WP_012473135.1">
    <property type="nucleotide sequence ID" value="NC_010830.1"/>
</dbReference>
<keyword evidence="2" id="KW-1003">Cell membrane</keyword>
<dbReference type="eggNOG" id="COG0839">
    <property type="taxonomic scope" value="Bacteria"/>
</dbReference>
<protein>
    <recommendedName>
        <fullName evidence="2">NADH-quinone oxidoreductase subunit J</fullName>
        <ecNumber evidence="2">7.1.1.-</ecNumber>
    </recommendedName>
</protein>
<keyword evidence="2" id="KW-0874">Quinone</keyword>
<comment type="catalytic activity">
    <reaction evidence="2">
        <text>a quinone + NADH + 5 H(+)(in) = a quinol + NAD(+) + 4 H(+)(out)</text>
        <dbReference type="Rhea" id="RHEA:57888"/>
        <dbReference type="ChEBI" id="CHEBI:15378"/>
        <dbReference type="ChEBI" id="CHEBI:24646"/>
        <dbReference type="ChEBI" id="CHEBI:57540"/>
        <dbReference type="ChEBI" id="CHEBI:57945"/>
        <dbReference type="ChEBI" id="CHEBI:132124"/>
    </reaction>
</comment>
<keyword evidence="2" id="KW-1133">Transmembrane helix</keyword>
<keyword evidence="2" id="KW-0812">Transmembrane</keyword>
<accession>B3ET21</accession>
<organism evidence="3 4">
    <name type="scientific">Amoebophilus asiaticus (strain 5a2)</name>
    <dbReference type="NCBI Taxonomy" id="452471"/>
    <lineage>
        <taxon>Bacteria</taxon>
        <taxon>Pseudomonadati</taxon>
        <taxon>Bacteroidota</taxon>
        <taxon>Cytophagia</taxon>
        <taxon>Cytophagales</taxon>
        <taxon>Amoebophilaceae</taxon>
        <taxon>Candidatus Amoebophilus</taxon>
    </lineage>
</organism>
<comment type="function">
    <text evidence="2">NDH-1 shuttles electrons from NADH, via FMN and iron-sulfur (Fe-S) centers, to quinones in the respiratory chain. Couples the redox reaction to proton translocation (for every two electrons transferred, four hydrogen ions are translocated across the cytoplasmic membrane), and thus conserves the redox energy in a proton gradient.</text>
</comment>
<dbReference type="InterPro" id="IPR042106">
    <property type="entry name" value="Nuo/plastoQ_OxRdtase_6_NuoJ"/>
</dbReference>
<keyword evidence="4" id="KW-1185">Reference proteome</keyword>
<dbReference type="KEGG" id="aas:Aasi_1025"/>
<dbReference type="GO" id="GO:0008137">
    <property type="term" value="F:NADH dehydrogenase (ubiquinone) activity"/>
    <property type="evidence" value="ECO:0007669"/>
    <property type="project" value="UniProtKB-UniRule"/>
</dbReference>
<dbReference type="EC" id="7.1.1.-" evidence="2"/>
<gene>
    <name evidence="3" type="ordered locus">Aasi_1025</name>
</gene>
<dbReference type="Gene3D" id="1.20.120.1200">
    <property type="entry name" value="NADH-ubiquinone/plastoquinone oxidoreductase chain 6, subunit NuoJ"/>
    <property type="match status" value="1"/>
</dbReference>
<dbReference type="InterPro" id="IPR001457">
    <property type="entry name" value="NADH_UbQ/plastoQ_OxRdtase_su6"/>
</dbReference>
<evidence type="ECO:0000313" key="4">
    <source>
        <dbReference type="Proteomes" id="UP000001227"/>
    </source>
</evidence>
<keyword evidence="2" id="KW-0472">Membrane</keyword>
<proteinExistence type="inferred from homology"/>
<comment type="subcellular location">
    <subcellularLocation>
        <location evidence="2">Cell membrane</location>
        <topology evidence="2">Multi-pass membrane protein</topology>
    </subcellularLocation>
</comment>
<dbReference type="EMBL" id="CP001102">
    <property type="protein sequence ID" value="ACE06373.1"/>
    <property type="molecule type" value="Genomic_DNA"/>
</dbReference>
<feature type="transmembrane region" description="Helical" evidence="2">
    <location>
        <begin position="6"/>
        <end position="23"/>
    </location>
</feature>
<feature type="transmembrane region" description="Helical" evidence="2">
    <location>
        <begin position="28"/>
        <end position="47"/>
    </location>
</feature>
<dbReference type="Proteomes" id="UP000001227">
    <property type="component" value="Chromosome"/>
</dbReference>
<dbReference type="Pfam" id="PF00499">
    <property type="entry name" value="Oxidored_q3"/>
    <property type="match status" value="1"/>
</dbReference>
<dbReference type="AlphaFoldDB" id="B3ET21"/>
<sequence length="173" mass="19231">MFINLLYVFFAVLVAVGSLVILFAKQEFFALLMLILIVIFLSTLYFLQGAPFVSIIQLILHAGGILVLLICSLLFFKHAIKAPNNTDNKIIYKRIVIGAISIGLVGYLCNKLSTISYLFNLPASNRPVGTIQQLGYQILGPYGLILELISILLLITLVGVLHIIHQRYKTPNK</sequence>
<dbReference type="STRING" id="452471.Aasi_1025"/>
<dbReference type="PANTHER" id="PTHR33269">
    <property type="entry name" value="NADH-UBIQUINONE OXIDOREDUCTASE CHAIN 6"/>
    <property type="match status" value="1"/>
</dbReference>